<dbReference type="GO" id="GO:0003924">
    <property type="term" value="F:GTPase activity"/>
    <property type="evidence" value="ECO:0007669"/>
    <property type="project" value="InterPro"/>
</dbReference>
<dbReference type="SUPFAM" id="SSF52540">
    <property type="entry name" value="P-loop containing nucleoside triphosphate hydrolases"/>
    <property type="match status" value="1"/>
</dbReference>
<dbReference type="Proteomes" id="UP000623467">
    <property type="component" value="Unassembled WGS sequence"/>
</dbReference>
<dbReference type="Gene3D" id="3.40.50.300">
    <property type="entry name" value="P-loop containing nucleotide triphosphate hydrolases"/>
    <property type="match status" value="1"/>
</dbReference>
<dbReference type="PANTHER" id="PTHR24070">
    <property type="entry name" value="RAS, DI-RAS, AND RHEB FAMILY MEMBERS OF SMALL GTPASE SUPERFAMILY"/>
    <property type="match status" value="1"/>
</dbReference>
<dbReference type="InterPro" id="IPR020849">
    <property type="entry name" value="Small_GTPase_Ras-type"/>
</dbReference>
<dbReference type="OrthoDB" id="5976022at2759"/>
<dbReference type="PROSITE" id="PS51421">
    <property type="entry name" value="RAS"/>
    <property type="match status" value="1"/>
</dbReference>
<keyword evidence="6" id="KW-1185">Reference proteome</keyword>
<dbReference type="InterPro" id="IPR027417">
    <property type="entry name" value="P-loop_NTPase"/>
</dbReference>
<dbReference type="PRINTS" id="PR00449">
    <property type="entry name" value="RASTRNSFRMNG"/>
</dbReference>
<feature type="chain" id="PRO_5034791225" evidence="4">
    <location>
        <begin position="21"/>
        <end position="203"/>
    </location>
</feature>
<evidence type="ECO:0000256" key="3">
    <source>
        <dbReference type="ARBA" id="ARBA00023134"/>
    </source>
</evidence>
<keyword evidence="4" id="KW-0732">Signal</keyword>
<evidence type="ECO:0000256" key="2">
    <source>
        <dbReference type="ARBA" id="ARBA00022741"/>
    </source>
</evidence>
<dbReference type="GO" id="GO:0007165">
    <property type="term" value="P:signal transduction"/>
    <property type="evidence" value="ECO:0007669"/>
    <property type="project" value="InterPro"/>
</dbReference>
<sequence length="203" mass="22522">MPLCRVILVVQIAILQSQLGAQTVFREYDLVLIGGPGNTSSHVCSFIILTLVPEWYLNIATRYLAQPGQILEGYDPTLEETYQKRLIIDDVPVHVNINNAHDYQGFRSLRDPLVQMGEGFLLVYSIANRNALDGIQAFHERIQRIKGPDAGAGMVIVGNKCDLEAEREVSTQAGRDLARELNCSFIETSAMQGTNVEEAFIDA</sequence>
<evidence type="ECO:0000256" key="4">
    <source>
        <dbReference type="SAM" id="SignalP"/>
    </source>
</evidence>
<dbReference type="SMART" id="SM00174">
    <property type="entry name" value="RHO"/>
    <property type="match status" value="1"/>
</dbReference>
<accession>A0A8H6Y1S1</accession>
<protein>
    <submittedName>
        <fullName evidence="5">Ras protein</fullName>
    </submittedName>
</protein>
<evidence type="ECO:0000313" key="5">
    <source>
        <dbReference type="EMBL" id="KAF7351683.1"/>
    </source>
</evidence>
<organism evidence="5 6">
    <name type="scientific">Mycena sanguinolenta</name>
    <dbReference type="NCBI Taxonomy" id="230812"/>
    <lineage>
        <taxon>Eukaryota</taxon>
        <taxon>Fungi</taxon>
        <taxon>Dikarya</taxon>
        <taxon>Basidiomycota</taxon>
        <taxon>Agaricomycotina</taxon>
        <taxon>Agaricomycetes</taxon>
        <taxon>Agaricomycetidae</taxon>
        <taxon>Agaricales</taxon>
        <taxon>Marasmiineae</taxon>
        <taxon>Mycenaceae</taxon>
        <taxon>Mycena</taxon>
    </lineage>
</organism>
<dbReference type="InterPro" id="IPR001806">
    <property type="entry name" value="Small_GTPase"/>
</dbReference>
<dbReference type="EMBL" id="JACAZH010000013">
    <property type="protein sequence ID" value="KAF7351683.1"/>
    <property type="molecule type" value="Genomic_DNA"/>
</dbReference>
<gene>
    <name evidence="5" type="ORF">MSAN_01601200</name>
</gene>
<dbReference type="AlphaFoldDB" id="A0A8H6Y1S1"/>
<dbReference type="Pfam" id="PF00071">
    <property type="entry name" value="Ras"/>
    <property type="match status" value="1"/>
</dbReference>
<keyword evidence="2" id="KW-0547">Nucleotide-binding</keyword>
<name>A0A8H6Y1S1_9AGAR</name>
<dbReference type="GO" id="GO:0005886">
    <property type="term" value="C:plasma membrane"/>
    <property type="evidence" value="ECO:0007669"/>
    <property type="project" value="UniProtKB-SubCell"/>
</dbReference>
<dbReference type="GO" id="GO:0005525">
    <property type="term" value="F:GTP binding"/>
    <property type="evidence" value="ECO:0007669"/>
    <property type="project" value="UniProtKB-KW"/>
</dbReference>
<evidence type="ECO:0000313" key="6">
    <source>
        <dbReference type="Proteomes" id="UP000623467"/>
    </source>
</evidence>
<comment type="caution">
    <text evidence="5">The sequence shown here is derived from an EMBL/GenBank/DDBJ whole genome shotgun (WGS) entry which is preliminary data.</text>
</comment>
<dbReference type="SMART" id="SM00175">
    <property type="entry name" value="RAB"/>
    <property type="match status" value="1"/>
</dbReference>
<dbReference type="PROSITE" id="PS51419">
    <property type="entry name" value="RAB"/>
    <property type="match status" value="1"/>
</dbReference>
<evidence type="ECO:0000256" key="1">
    <source>
        <dbReference type="ARBA" id="ARBA00004342"/>
    </source>
</evidence>
<comment type="subcellular location">
    <subcellularLocation>
        <location evidence="1">Cell membrane</location>
        <topology evidence="1">Lipid-anchor</topology>
        <orientation evidence="1">Cytoplasmic side</orientation>
    </subcellularLocation>
</comment>
<dbReference type="SMART" id="SM00173">
    <property type="entry name" value="RAS"/>
    <property type="match status" value="1"/>
</dbReference>
<keyword evidence="3" id="KW-0342">GTP-binding</keyword>
<feature type="signal peptide" evidence="4">
    <location>
        <begin position="1"/>
        <end position="20"/>
    </location>
</feature>
<proteinExistence type="predicted"/>
<reference evidence="5" key="1">
    <citation type="submission" date="2020-05" db="EMBL/GenBank/DDBJ databases">
        <title>Mycena genomes resolve the evolution of fungal bioluminescence.</title>
        <authorList>
            <person name="Tsai I.J."/>
        </authorList>
    </citation>
    <scope>NUCLEOTIDE SEQUENCE</scope>
    <source>
        <strain evidence="5">160909Yilan</strain>
    </source>
</reference>